<reference evidence="3" key="1">
    <citation type="submission" date="2018-07" db="EMBL/GenBank/DDBJ databases">
        <authorList>
            <person name="Safronova V.I."/>
            <person name="Chirak E.R."/>
            <person name="Sazanova A.L."/>
        </authorList>
    </citation>
    <scope>NUCLEOTIDE SEQUENCE [LARGE SCALE GENOMIC DNA]</scope>
    <source>
        <strain evidence="3">RCAM04685</strain>
    </source>
</reference>
<dbReference type="SUPFAM" id="SSF54909">
    <property type="entry name" value="Dimeric alpha+beta barrel"/>
    <property type="match status" value="1"/>
</dbReference>
<protein>
    <submittedName>
        <fullName evidence="2">DUF1330 domain-containing protein</fullName>
    </submittedName>
</protein>
<keyword evidence="3" id="KW-1185">Reference proteome</keyword>
<dbReference type="InterPro" id="IPR011008">
    <property type="entry name" value="Dimeric_a/b-barrel"/>
</dbReference>
<dbReference type="RefSeq" id="WP_114828772.1">
    <property type="nucleotide sequence ID" value="NZ_QQTO01000001.1"/>
</dbReference>
<dbReference type="EMBL" id="QQTP01000003">
    <property type="protein sequence ID" value="RDJ26888.1"/>
    <property type="molecule type" value="Genomic_DNA"/>
</dbReference>
<comment type="caution">
    <text evidence="2">The sequence shown here is derived from an EMBL/GenBank/DDBJ whole genome shotgun (WGS) entry which is preliminary data.</text>
</comment>
<evidence type="ECO:0000313" key="2">
    <source>
        <dbReference type="EMBL" id="RDJ26888.1"/>
    </source>
</evidence>
<feature type="domain" description="DUF1330" evidence="1">
    <location>
        <begin position="4"/>
        <end position="95"/>
    </location>
</feature>
<name>A0A370L915_9HYPH</name>
<dbReference type="InterPro" id="IPR010753">
    <property type="entry name" value="DUF1330"/>
</dbReference>
<proteinExistence type="predicted"/>
<evidence type="ECO:0000313" key="3">
    <source>
        <dbReference type="Proteomes" id="UP000255207"/>
    </source>
</evidence>
<dbReference type="Pfam" id="PF07045">
    <property type="entry name" value="DUF1330"/>
    <property type="match status" value="1"/>
</dbReference>
<dbReference type="PANTHER" id="PTHR41521:SF4">
    <property type="entry name" value="BLR0684 PROTEIN"/>
    <property type="match status" value="1"/>
</dbReference>
<dbReference type="PANTHER" id="PTHR41521">
    <property type="match status" value="1"/>
</dbReference>
<dbReference type="AlphaFoldDB" id="A0A370L915"/>
<dbReference type="Proteomes" id="UP000255207">
    <property type="component" value="Unassembled WGS sequence"/>
</dbReference>
<organism evidence="2 3">
    <name type="scientific">Bosea caraganae</name>
    <dbReference type="NCBI Taxonomy" id="2763117"/>
    <lineage>
        <taxon>Bacteria</taxon>
        <taxon>Pseudomonadati</taxon>
        <taxon>Pseudomonadota</taxon>
        <taxon>Alphaproteobacteria</taxon>
        <taxon>Hyphomicrobiales</taxon>
        <taxon>Boseaceae</taxon>
        <taxon>Bosea</taxon>
    </lineage>
</organism>
<gene>
    <name evidence="2" type="ORF">DWE98_08560</name>
</gene>
<dbReference type="Gene3D" id="3.30.70.100">
    <property type="match status" value="1"/>
</dbReference>
<dbReference type="OrthoDB" id="9806380at2"/>
<sequence>MPVYFVMIREETVDAEALAQYGPKAAAAGQGHPLKPLAVYGAIDHLEGKPAEGAVIIEFPDMTAARAWYDSPAYQAAVKHRHAGSRSKAFFIEGV</sequence>
<accession>A0A370L915</accession>
<evidence type="ECO:0000259" key="1">
    <source>
        <dbReference type="Pfam" id="PF07045"/>
    </source>
</evidence>